<evidence type="ECO:0000313" key="2">
    <source>
        <dbReference type="Proteomes" id="UP001529245"/>
    </source>
</evidence>
<comment type="caution">
    <text evidence="1">The sequence shown here is derived from an EMBL/GenBank/DDBJ whole genome shotgun (WGS) entry which is preliminary data.</text>
</comment>
<dbReference type="EMBL" id="JASGCB010000048">
    <property type="protein sequence ID" value="MDI9261331.1"/>
    <property type="molecule type" value="Genomic_DNA"/>
</dbReference>
<keyword evidence="2" id="KW-1185">Reference proteome</keyword>
<dbReference type="Proteomes" id="UP001529245">
    <property type="component" value="Unassembled WGS sequence"/>
</dbReference>
<accession>A0ABT6Y1X9</accession>
<protein>
    <submittedName>
        <fullName evidence="1">Uncharacterized protein</fullName>
    </submittedName>
</protein>
<sequence>MDTCTCDIQYVYFFLKQIDGPYYVCFPEDEESKPKRFGSIVHCEPNGKKRVCVNFVFEDGHIKEEMTFEPVPDAIRLKLVAMLQ</sequence>
<reference evidence="1 2" key="1">
    <citation type="submission" date="2023-04" db="EMBL/GenBank/DDBJ databases">
        <title>A. sendaiensis sub sp. chiapanensis a novel subspecie with specific adaptation in bacterial cell wall isolated from an active volcano.</title>
        <authorList>
            <person name="Alvarez Gutierrez P.E."/>
            <person name="Ortiz Cortes L.Y."/>
        </authorList>
    </citation>
    <scope>NUCLEOTIDE SEQUENCE [LARGE SCALE GENOMIC DNA]</scope>
    <source>
        <strain evidence="1 2">PA2</strain>
    </source>
</reference>
<evidence type="ECO:0000313" key="1">
    <source>
        <dbReference type="EMBL" id="MDI9261331.1"/>
    </source>
</evidence>
<organism evidence="1 2">
    <name type="scientific">Alicyclobacillus sendaiensis PA2</name>
    <dbReference type="NCBI Taxonomy" id="3029425"/>
    <lineage>
        <taxon>Bacteria</taxon>
        <taxon>Bacillati</taxon>
        <taxon>Bacillota</taxon>
        <taxon>Bacilli</taxon>
        <taxon>Bacillales</taxon>
        <taxon>Alicyclobacillaceae</taxon>
        <taxon>Alicyclobacillus</taxon>
    </lineage>
</organism>
<dbReference type="RefSeq" id="WP_283204724.1">
    <property type="nucleotide sequence ID" value="NZ_JASGCB010000048.1"/>
</dbReference>
<name>A0ABT6Y1X9_ALISE</name>
<proteinExistence type="predicted"/>
<gene>
    <name evidence="1" type="ORF">QID03_14310</name>
</gene>